<evidence type="ECO:0000256" key="1">
    <source>
        <dbReference type="ARBA" id="ARBA00022670"/>
    </source>
</evidence>
<keyword evidence="6" id="KW-1185">Reference proteome</keyword>
<dbReference type="GO" id="GO:0006508">
    <property type="term" value="P:proteolysis"/>
    <property type="evidence" value="ECO:0007669"/>
    <property type="project" value="UniProtKB-KW"/>
</dbReference>
<gene>
    <name evidence="5" type="ORF">CR513_56595</name>
</gene>
<feature type="non-terminal residue" evidence="5">
    <location>
        <position position="1"/>
    </location>
</feature>
<evidence type="ECO:0000259" key="3">
    <source>
        <dbReference type="Pfam" id="PF22936"/>
    </source>
</evidence>
<feature type="compositionally biased region" description="Low complexity" evidence="2">
    <location>
        <begin position="321"/>
        <end position="333"/>
    </location>
</feature>
<dbReference type="InterPro" id="IPR057670">
    <property type="entry name" value="SH3_retrovirus"/>
</dbReference>
<dbReference type="InterPro" id="IPR039537">
    <property type="entry name" value="Retrotran_Ty1/copia-like"/>
</dbReference>
<sequence>MPWFNHVLCSIKESKDLDAPIIDELQSSLLVYEQQRKPYAVENSRRSNHICGKRDILVDLDESFRTKVILGNNSSLNVIEKGSVQMLVNSIAHILTSLFFSPGLRNNLLSIGQLAKKGLEILVQIQWQERYMIKDTELDIKGLCTDHGVSSHRLSSLFFYCKATDNSLHFLVEWCSRAKELNDHDMGKNCQKHFWPKAVSWALHILNKSPTLAMKNKAPEEAWSGFKPLVAYFKVFVCVCHVHIPDYKRTMLDDRSIRCIFLGVSEESEAYRLYDTISERIILSRDVVFEEDNSWNWETNAITGANGAKTDEYNNEEQEENGSSNGNSTSLSEEPCDRRTQPTWMRDYLSEEESHSSNVGLKFHTLQLDPISIIKEEDTSNYVMFTANDPTCFEAQKDEKWRAVMHAEIEAIEKNYTLELTELQQRRLI</sequence>
<dbReference type="Pfam" id="PF22936">
    <property type="entry name" value="Pol_BBD"/>
    <property type="match status" value="1"/>
</dbReference>
<keyword evidence="1" id="KW-0645">Protease</keyword>
<organism evidence="5 6">
    <name type="scientific">Mucuna pruriens</name>
    <name type="common">Velvet bean</name>
    <name type="synonym">Dolichos pruriens</name>
    <dbReference type="NCBI Taxonomy" id="157652"/>
    <lineage>
        <taxon>Eukaryota</taxon>
        <taxon>Viridiplantae</taxon>
        <taxon>Streptophyta</taxon>
        <taxon>Embryophyta</taxon>
        <taxon>Tracheophyta</taxon>
        <taxon>Spermatophyta</taxon>
        <taxon>Magnoliopsida</taxon>
        <taxon>eudicotyledons</taxon>
        <taxon>Gunneridae</taxon>
        <taxon>Pentapetalae</taxon>
        <taxon>rosids</taxon>
        <taxon>fabids</taxon>
        <taxon>Fabales</taxon>
        <taxon>Fabaceae</taxon>
        <taxon>Papilionoideae</taxon>
        <taxon>50 kb inversion clade</taxon>
        <taxon>NPAAA clade</taxon>
        <taxon>indigoferoid/millettioid clade</taxon>
        <taxon>Phaseoleae</taxon>
        <taxon>Mucuna</taxon>
    </lineage>
</organism>
<protein>
    <submittedName>
        <fullName evidence="5">Uncharacterized protein</fullName>
    </submittedName>
</protein>
<evidence type="ECO:0000259" key="4">
    <source>
        <dbReference type="Pfam" id="PF25597"/>
    </source>
</evidence>
<dbReference type="Proteomes" id="UP000257109">
    <property type="component" value="Unassembled WGS sequence"/>
</dbReference>
<feature type="region of interest" description="Disordered" evidence="2">
    <location>
        <begin position="314"/>
        <end position="342"/>
    </location>
</feature>
<dbReference type="PANTHER" id="PTHR42648">
    <property type="entry name" value="TRANSPOSASE, PUTATIVE-RELATED"/>
    <property type="match status" value="1"/>
</dbReference>
<keyword evidence="1" id="KW-0378">Hydrolase</keyword>
<dbReference type="OrthoDB" id="1422773at2759"/>
<dbReference type="InterPro" id="IPR054722">
    <property type="entry name" value="PolX-like_BBD"/>
</dbReference>
<evidence type="ECO:0000313" key="6">
    <source>
        <dbReference type="Proteomes" id="UP000257109"/>
    </source>
</evidence>
<dbReference type="EMBL" id="QJKJ01014221">
    <property type="protein sequence ID" value="RDX64800.1"/>
    <property type="molecule type" value="Genomic_DNA"/>
</dbReference>
<dbReference type="Pfam" id="PF25597">
    <property type="entry name" value="SH3_retrovirus"/>
    <property type="match status" value="1"/>
</dbReference>
<name>A0A371EFH7_MUCPR</name>
<proteinExistence type="predicted"/>
<evidence type="ECO:0000256" key="2">
    <source>
        <dbReference type="SAM" id="MobiDB-lite"/>
    </source>
</evidence>
<feature type="domain" description="Retrovirus-related Pol polyprotein from transposon TNT 1-94-like beta-barrel" evidence="3">
    <location>
        <begin position="46"/>
        <end position="118"/>
    </location>
</feature>
<accession>A0A371EFH7</accession>
<reference evidence="5" key="1">
    <citation type="submission" date="2018-05" db="EMBL/GenBank/DDBJ databases">
        <title>Draft genome of Mucuna pruriens seed.</title>
        <authorList>
            <person name="Nnadi N.E."/>
            <person name="Vos R."/>
            <person name="Hasami M.H."/>
            <person name="Devisetty U.K."/>
            <person name="Aguiy J.C."/>
        </authorList>
    </citation>
    <scope>NUCLEOTIDE SEQUENCE [LARGE SCALE GENOMIC DNA]</scope>
    <source>
        <strain evidence="5">JCA_2017</strain>
    </source>
</reference>
<feature type="domain" description="Retroviral polymerase SH3-like" evidence="4">
    <location>
        <begin position="238"/>
        <end position="300"/>
    </location>
</feature>
<dbReference type="AlphaFoldDB" id="A0A371EFH7"/>
<comment type="caution">
    <text evidence="5">The sequence shown here is derived from an EMBL/GenBank/DDBJ whole genome shotgun (WGS) entry which is preliminary data.</text>
</comment>
<dbReference type="GO" id="GO:0008233">
    <property type="term" value="F:peptidase activity"/>
    <property type="evidence" value="ECO:0007669"/>
    <property type="project" value="UniProtKB-KW"/>
</dbReference>
<evidence type="ECO:0000313" key="5">
    <source>
        <dbReference type="EMBL" id="RDX64800.1"/>
    </source>
</evidence>
<dbReference type="PANTHER" id="PTHR42648:SF18">
    <property type="entry name" value="RETROTRANSPOSON, UNCLASSIFIED-LIKE PROTEIN"/>
    <property type="match status" value="1"/>
</dbReference>